<feature type="chain" id="PRO_5043030256" evidence="1">
    <location>
        <begin position="24"/>
        <end position="120"/>
    </location>
</feature>
<sequence length="120" mass="12749">MNHVAKTVIFGLLLSAAVSGAQAAGHQHGEMMPAAPASGQAQAISATGEVKIIDMESKKVTIDHDAIPALNWPPMTMRFTITPQTQLGAVKPGDKVAFTFIQQGNLSLLQDIHLQDIHVN</sequence>
<dbReference type="RefSeq" id="WP_195709874.1">
    <property type="nucleotide sequence ID" value="NZ_CP062916.1"/>
</dbReference>
<proteinExistence type="predicted"/>
<gene>
    <name evidence="2" type="primary">cusF</name>
    <name evidence="2" type="ORF">IMO34_23695</name>
</gene>
<dbReference type="Pfam" id="PF11604">
    <property type="entry name" value="CusF_Ec"/>
    <property type="match status" value="1"/>
</dbReference>
<dbReference type="Gene3D" id="2.40.50.320">
    <property type="entry name" value="Copper binding periplasmic protein CusF"/>
    <property type="match status" value="1"/>
</dbReference>
<dbReference type="NCBIfam" id="NF007348">
    <property type="entry name" value="PRK09838.1"/>
    <property type="match status" value="1"/>
</dbReference>
<dbReference type="AlphaFoldDB" id="A0AAP9XPB0"/>
<dbReference type="Proteomes" id="UP000594500">
    <property type="component" value="Chromosome"/>
</dbReference>
<dbReference type="InterPro" id="IPR042230">
    <property type="entry name" value="CusF_sf"/>
</dbReference>
<dbReference type="EMBL" id="CP062916">
    <property type="protein sequence ID" value="QPF08268.1"/>
    <property type="molecule type" value="Genomic_DNA"/>
</dbReference>
<reference evidence="2 3" key="1">
    <citation type="submission" date="2020-10" db="EMBL/GenBank/DDBJ databases">
        <title>Resistance determinants and their genetic context in bacteria from a longitudinal study of pigs reared under conventional and antibiotic-free husbandry practices.</title>
        <authorList>
            <person name="Poulin-Laprade D."/>
            <person name="Brouard J.-S."/>
            <person name="Gagnon N."/>
            <person name="Turcotte A."/>
            <person name="Langlois A."/>
            <person name="Matte J.J."/>
            <person name="Carrillo C.D."/>
            <person name="Zaheer R."/>
            <person name="McAllister T."/>
            <person name="Topp E."/>
            <person name="Talbot G."/>
        </authorList>
    </citation>
    <scope>NUCLEOTIDE SEQUENCE [LARGE SCALE GENOMIC DNA]</scope>
    <source>
        <strain evidence="2 3">Res13-Abat-PEB01-P1-04-A</strain>
    </source>
</reference>
<evidence type="ECO:0000256" key="1">
    <source>
        <dbReference type="SAM" id="SignalP"/>
    </source>
</evidence>
<evidence type="ECO:0000313" key="2">
    <source>
        <dbReference type="EMBL" id="QPF08268.1"/>
    </source>
</evidence>
<organism evidence="2 3">
    <name type="scientific">Raoultella terrigena</name>
    <name type="common">Klebsiella terrigena</name>
    <dbReference type="NCBI Taxonomy" id="577"/>
    <lineage>
        <taxon>Bacteria</taxon>
        <taxon>Pseudomonadati</taxon>
        <taxon>Pseudomonadota</taxon>
        <taxon>Gammaproteobacteria</taxon>
        <taxon>Enterobacterales</taxon>
        <taxon>Enterobacteriaceae</taxon>
        <taxon>Klebsiella/Raoultella group</taxon>
        <taxon>Raoultella</taxon>
    </lineage>
</organism>
<name>A0AAP9XPB0_RAOTE</name>
<evidence type="ECO:0000313" key="3">
    <source>
        <dbReference type="Proteomes" id="UP000594500"/>
    </source>
</evidence>
<accession>A0AAP9XPB0</accession>
<protein>
    <submittedName>
        <fullName evidence="2">Cation efflux system protein CusF</fullName>
    </submittedName>
</protein>
<feature type="signal peptide" evidence="1">
    <location>
        <begin position="1"/>
        <end position="23"/>
    </location>
</feature>
<dbReference type="InterPro" id="IPR021647">
    <property type="entry name" value="CusF_Ec"/>
</dbReference>
<keyword evidence="1" id="KW-0732">Signal</keyword>